<dbReference type="Proteomes" id="UP000315444">
    <property type="component" value="Unassembled WGS sequence"/>
</dbReference>
<evidence type="ECO:0000313" key="1">
    <source>
        <dbReference type="EMBL" id="TWV38529.1"/>
    </source>
</evidence>
<organism evidence="2 4">
    <name type="scientific">Bacteroides fragilis</name>
    <dbReference type="NCBI Taxonomy" id="817"/>
    <lineage>
        <taxon>Bacteria</taxon>
        <taxon>Pseudomonadati</taxon>
        <taxon>Bacteroidota</taxon>
        <taxon>Bacteroidia</taxon>
        <taxon>Bacteroidales</taxon>
        <taxon>Bacteroidaceae</taxon>
        <taxon>Bacteroides</taxon>
    </lineage>
</organism>
<name>A0AB38PH76_BACFG</name>
<dbReference type="RefSeq" id="WP_005789336.1">
    <property type="nucleotide sequence ID" value="NZ_CP098482.1"/>
</dbReference>
<dbReference type="EMBL" id="VOHV01000011">
    <property type="protein sequence ID" value="TWV38529.1"/>
    <property type="molecule type" value="Genomic_DNA"/>
</dbReference>
<dbReference type="AlphaFoldDB" id="A0AB38PH76"/>
<sequence>MRCEIRIAGGGSYFGHVVTMTPPITVDMGTAAGATALTGAAAGNATLYDLESTNSYVVVLPAAVVPGFPNRIHF</sequence>
<dbReference type="EMBL" id="VOHT01000012">
    <property type="protein sequence ID" value="TWV45247.1"/>
    <property type="molecule type" value="Genomic_DNA"/>
</dbReference>
<gene>
    <name evidence="2" type="ORF">FSA03_22115</name>
    <name evidence="1" type="ORF">FSA06_21440</name>
</gene>
<protein>
    <submittedName>
        <fullName evidence="2">Uncharacterized protein</fullName>
    </submittedName>
</protein>
<evidence type="ECO:0000313" key="2">
    <source>
        <dbReference type="EMBL" id="TWV45247.1"/>
    </source>
</evidence>
<proteinExistence type="predicted"/>
<evidence type="ECO:0000313" key="4">
    <source>
        <dbReference type="Proteomes" id="UP000319026"/>
    </source>
</evidence>
<reference evidence="1 3" key="1">
    <citation type="submission" date="2019-07" db="EMBL/GenBank/DDBJ databases">
        <title>Genome sequencing of Bacteroides fragilis.</title>
        <authorList>
            <person name="Galasyn E.V."/>
            <person name="Ruoff K.L."/>
            <person name="Price C.E."/>
            <person name="Valls R.A."/>
            <person name="O'Toole G.A."/>
        </authorList>
    </citation>
    <scope>NUCLEOTIDE SEQUENCE [LARGE SCALE GENOMIC DNA]</scope>
    <source>
        <strain evidence="1 3">AD135F_1B</strain>
    </source>
</reference>
<evidence type="ECO:0000313" key="3">
    <source>
        <dbReference type="Proteomes" id="UP000315444"/>
    </source>
</evidence>
<comment type="caution">
    <text evidence="2">The sequence shown here is derived from an EMBL/GenBank/DDBJ whole genome shotgun (WGS) entry which is preliminary data.</text>
</comment>
<dbReference type="Proteomes" id="UP000319026">
    <property type="component" value="Unassembled WGS sequence"/>
</dbReference>
<accession>A0AB38PH76</accession>
<reference evidence="2 4" key="2">
    <citation type="submission" date="2019-07" db="EMBL/GenBank/DDBJ databases">
        <title>Genome Sequencing of Bacteroides fragilis.</title>
        <authorList>
            <person name="Pinto K.M."/>
            <person name="Ruoff K.L."/>
            <person name="Price C.E."/>
            <person name="Valls R.A."/>
            <person name="O'Toole G.A."/>
        </authorList>
    </citation>
    <scope>NUCLEOTIDE SEQUENCE [LARGE SCALE GENOMIC DNA]</scope>
    <source>
        <strain evidence="2 4">AD135F_3B</strain>
    </source>
</reference>